<dbReference type="AlphaFoldDB" id="A0A4Y3R936"/>
<accession>A0A4Y3R936</accession>
<evidence type="ECO:0000259" key="6">
    <source>
        <dbReference type="Pfam" id="PF07730"/>
    </source>
</evidence>
<dbReference type="Gene3D" id="1.20.5.1930">
    <property type="match status" value="1"/>
</dbReference>
<feature type="region of interest" description="Disordered" evidence="4">
    <location>
        <begin position="426"/>
        <end position="531"/>
    </location>
</feature>
<evidence type="ECO:0000256" key="3">
    <source>
        <dbReference type="ARBA" id="ARBA00023012"/>
    </source>
</evidence>
<dbReference type="GO" id="GO:0046983">
    <property type="term" value="F:protein dimerization activity"/>
    <property type="evidence" value="ECO:0007669"/>
    <property type="project" value="InterPro"/>
</dbReference>
<keyword evidence="8" id="KW-1185">Reference proteome</keyword>
<keyword evidence="5" id="KW-1133">Transmembrane helix</keyword>
<dbReference type="Proteomes" id="UP000319210">
    <property type="component" value="Unassembled WGS sequence"/>
</dbReference>
<evidence type="ECO:0000313" key="7">
    <source>
        <dbReference type="EMBL" id="GEB53217.1"/>
    </source>
</evidence>
<feature type="transmembrane region" description="Helical" evidence="5">
    <location>
        <begin position="123"/>
        <end position="141"/>
    </location>
</feature>
<feature type="compositionally biased region" description="Gly residues" evidence="4">
    <location>
        <begin position="522"/>
        <end position="531"/>
    </location>
</feature>
<keyword evidence="2 7" id="KW-0418">Kinase</keyword>
<comment type="caution">
    <text evidence="7">The sequence shown here is derived from an EMBL/GenBank/DDBJ whole genome shotgun (WGS) entry which is preliminary data.</text>
</comment>
<dbReference type="CDD" id="cd16917">
    <property type="entry name" value="HATPase_UhpB-NarQ-NarX-like"/>
    <property type="match status" value="1"/>
</dbReference>
<keyword evidence="5" id="KW-0812">Transmembrane</keyword>
<dbReference type="InterPro" id="IPR050482">
    <property type="entry name" value="Sensor_HK_TwoCompSys"/>
</dbReference>
<keyword evidence="3" id="KW-0902">Two-component regulatory system</keyword>
<gene>
    <name evidence="7" type="ORF">SCA03_57680</name>
</gene>
<evidence type="ECO:0000256" key="5">
    <source>
        <dbReference type="SAM" id="Phobius"/>
    </source>
</evidence>
<feature type="compositionally biased region" description="Gly residues" evidence="4">
    <location>
        <begin position="445"/>
        <end position="467"/>
    </location>
</feature>
<dbReference type="Gene3D" id="3.30.565.10">
    <property type="entry name" value="Histidine kinase-like ATPase, C-terminal domain"/>
    <property type="match status" value="1"/>
</dbReference>
<protein>
    <submittedName>
        <fullName evidence="7">Histidine kinase</fullName>
    </submittedName>
</protein>
<feature type="transmembrane region" description="Helical" evidence="5">
    <location>
        <begin position="53"/>
        <end position="73"/>
    </location>
</feature>
<reference evidence="7 8" key="1">
    <citation type="submission" date="2019-06" db="EMBL/GenBank/DDBJ databases">
        <title>Whole genome shotgun sequence of Streptomyces cacaoi subsp. cacaoi NBRC 12748.</title>
        <authorList>
            <person name="Hosoyama A."/>
            <person name="Uohara A."/>
            <person name="Ohji S."/>
            <person name="Ichikawa N."/>
        </authorList>
    </citation>
    <scope>NUCLEOTIDE SEQUENCE [LARGE SCALE GENOMIC DNA]</scope>
    <source>
        <strain evidence="7 8">NBRC 12748</strain>
    </source>
</reference>
<organism evidence="7 8">
    <name type="scientific">Streptomyces cacaoi</name>
    <dbReference type="NCBI Taxonomy" id="1898"/>
    <lineage>
        <taxon>Bacteria</taxon>
        <taxon>Bacillati</taxon>
        <taxon>Actinomycetota</taxon>
        <taxon>Actinomycetes</taxon>
        <taxon>Kitasatosporales</taxon>
        <taxon>Streptomycetaceae</taxon>
        <taxon>Streptomyces</taxon>
    </lineage>
</organism>
<name>A0A4Y3R936_STRCI</name>
<evidence type="ECO:0000313" key="8">
    <source>
        <dbReference type="Proteomes" id="UP000319210"/>
    </source>
</evidence>
<dbReference type="PANTHER" id="PTHR24421:SF63">
    <property type="entry name" value="SENSOR HISTIDINE KINASE DESK"/>
    <property type="match status" value="1"/>
</dbReference>
<sequence length="531" mass="54178">MIRWGRGTWHTWRQRSRTEQAEVSSRWMLKATPWIFFFGGAPQMLVAVQDGAARAWLALGVIGLGLVLCVLSARGLDSALTYYLERDERAPVRLLAVMAVASGAAVGLLAGVIALGGLRDGPFAGLALFALVPGPVGLYALLVPVRRALAVLLGCCAALGALFALCGMPPANLSAVLFIDVVITACSVFTPRSTGWYIAVVRGLDEAKQTQARLAVAEERLRFSRDLHDVMGRNLSAIALKSELATQLARRGSASAVDQMVEVQRLARQSQNEVREVVRGYREVGLATELAGARGILRAAGVDCRVEASPALDGIPHEVRTALGWVVREGATNVLRHADATRCAVRACTEPDGGTGAAEGVRAAVLVMENDGLRGAPGRPGTGLPGLRERLASLGGTLSAERVRGHGGTDEPELFRLHARIPLTGADDRVAGAGGGPDPDDGSPADGGDGDGNPAGDDGGSPAGAEGGPERGDGGSPSGADSGPGRGDGGGPPGAGGSPVRGGIGEVGAGGRVRVGAEDGRSGGPEAGGEG</sequence>
<dbReference type="PANTHER" id="PTHR24421">
    <property type="entry name" value="NITRATE/NITRITE SENSOR PROTEIN NARX-RELATED"/>
    <property type="match status" value="1"/>
</dbReference>
<feature type="domain" description="Signal transduction histidine kinase subgroup 3 dimerisation and phosphoacceptor" evidence="6">
    <location>
        <begin position="219"/>
        <end position="285"/>
    </location>
</feature>
<evidence type="ECO:0000256" key="4">
    <source>
        <dbReference type="SAM" id="MobiDB-lite"/>
    </source>
</evidence>
<dbReference type="SUPFAM" id="SSF55874">
    <property type="entry name" value="ATPase domain of HSP90 chaperone/DNA topoisomerase II/histidine kinase"/>
    <property type="match status" value="1"/>
</dbReference>
<dbReference type="OrthoDB" id="5241784at2"/>
<feature type="transmembrane region" description="Helical" evidence="5">
    <location>
        <begin position="27"/>
        <end position="47"/>
    </location>
</feature>
<keyword evidence="5" id="KW-0472">Membrane</keyword>
<evidence type="ECO:0000256" key="2">
    <source>
        <dbReference type="ARBA" id="ARBA00022777"/>
    </source>
</evidence>
<dbReference type="GO" id="GO:0000155">
    <property type="term" value="F:phosphorelay sensor kinase activity"/>
    <property type="evidence" value="ECO:0007669"/>
    <property type="project" value="InterPro"/>
</dbReference>
<proteinExistence type="predicted"/>
<dbReference type="InterPro" id="IPR036890">
    <property type="entry name" value="HATPase_C_sf"/>
</dbReference>
<dbReference type="Pfam" id="PF07730">
    <property type="entry name" value="HisKA_3"/>
    <property type="match status" value="1"/>
</dbReference>
<dbReference type="InterPro" id="IPR011712">
    <property type="entry name" value="Sig_transdc_His_kin_sub3_dim/P"/>
</dbReference>
<dbReference type="EMBL" id="BJMM01000045">
    <property type="protein sequence ID" value="GEB53217.1"/>
    <property type="molecule type" value="Genomic_DNA"/>
</dbReference>
<keyword evidence="1" id="KW-0808">Transferase</keyword>
<dbReference type="GO" id="GO:0016020">
    <property type="term" value="C:membrane"/>
    <property type="evidence" value="ECO:0007669"/>
    <property type="project" value="InterPro"/>
</dbReference>
<dbReference type="RefSeq" id="WP_141275731.1">
    <property type="nucleotide sequence ID" value="NZ_BJMM01000045.1"/>
</dbReference>
<feature type="compositionally biased region" description="Gly residues" evidence="4">
    <location>
        <begin position="474"/>
        <end position="513"/>
    </location>
</feature>
<evidence type="ECO:0000256" key="1">
    <source>
        <dbReference type="ARBA" id="ARBA00022679"/>
    </source>
</evidence>
<feature type="transmembrane region" description="Helical" evidence="5">
    <location>
        <begin position="148"/>
        <end position="165"/>
    </location>
</feature>
<feature type="transmembrane region" description="Helical" evidence="5">
    <location>
        <begin position="94"/>
        <end position="117"/>
    </location>
</feature>